<keyword evidence="2" id="KW-1185">Reference proteome</keyword>
<dbReference type="AlphaFoldDB" id="A0A517U0G8"/>
<protein>
    <recommendedName>
        <fullName evidence="3">Lipoprotein</fullName>
    </recommendedName>
</protein>
<dbReference type="KEGG" id="llh:I41_33230"/>
<name>A0A517U0G8_9BACT</name>
<reference evidence="1 2" key="1">
    <citation type="submission" date="2019-02" db="EMBL/GenBank/DDBJ databases">
        <title>Deep-cultivation of Planctomycetes and their phenomic and genomic characterization uncovers novel biology.</title>
        <authorList>
            <person name="Wiegand S."/>
            <person name="Jogler M."/>
            <person name="Boedeker C."/>
            <person name="Pinto D."/>
            <person name="Vollmers J."/>
            <person name="Rivas-Marin E."/>
            <person name="Kohn T."/>
            <person name="Peeters S.H."/>
            <person name="Heuer A."/>
            <person name="Rast P."/>
            <person name="Oberbeckmann S."/>
            <person name="Bunk B."/>
            <person name="Jeske O."/>
            <person name="Meyerdierks A."/>
            <person name="Storesund J.E."/>
            <person name="Kallscheuer N."/>
            <person name="Luecker S."/>
            <person name="Lage O.M."/>
            <person name="Pohl T."/>
            <person name="Merkel B.J."/>
            <person name="Hornburger P."/>
            <person name="Mueller R.-W."/>
            <person name="Bruemmer F."/>
            <person name="Labrenz M."/>
            <person name="Spormann A.M."/>
            <person name="Op den Camp H."/>
            <person name="Overmann J."/>
            <person name="Amann R."/>
            <person name="Jetten M.S.M."/>
            <person name="Mascher T."/>
            <person name="Medema M.H."/>
            <person name="Devos D.P."/>
            <person name="Kaster A.-K."/>
            <person name="Ovreas L."/>
            <person name="Rohde M."/>
            <person name="Galperin M.Y."/>
            <person name="Jogler C."/>
        </authorList>
    </citation>
    <scope>NUCLEOTIDE SEQUENCE [LARGE SCALE GENOMIC DNA]</scope>
    <source>
        <strain evidence="1 2">I41</strain>
    </source>
</reference>
<sequence>MSKLLFVGALILLVSGCRDEAGGAKVSFVETRLDESQSPLPFVIALANSGIAATDVEGVGIEVVESVVLPGADNTAGGDGLGVVKTGDFRIEMREGHPTAIPARGDGVACGFVRWDRLQDSAAAAAAVSARFRVTLADGATIVTPSRVLLLASDAGGVGAMIDGLSLDRDEAAKLLARVEALPGERTDNVDRLLKRLRVLAK</sequence>
<accession>A0A517U0G8</accession>
<evidence type="ECO:0000313" key="1">
    <source>
        <dbReference type="EMBL" id="QDT74128.1"/>
    </source>
</evidence>
<gene>
    <name evidence="1" type="ORF">I41_33230</name>
</gene>
<dbReference type="EMBL" id="CP036339">
    <property type="protein sequence ID" value="QDT74128.1"/>
    <property type="molecule type" value="Genomic_DNA"/>
</dbReference>
<dbReference type="RefSeq" id="WP_145433917.1">
    <property type="nucleotide sequence ID" value="NZ_CP036339.1"/>
</dbReference>
<dbReference type="PROSITE" id="PS51257">
    <property type="entry name" value="PROKAR_LIPOPROTEIN"/>
    <property type="match status" value="1"/>
</dbReference>
<proteinExistence type="predicted"/>
<organism evidence="1 2">
    <name type="scientific">Lacipirellula limnantheis</name>
    <dbReference type="NCBI Taxonomy" id="2528024"/>
    <lineage>
        <taxon>Bacteria</taxon>
        <taxon>Pseudomonadati</taxon>
        <taxon>Planctomycetota</taxon>
        <taxon>Planctomycetia</taxon>
        <taxon>Pirellulales</taxon>
        <taxon>Lacipirellulaceae</taxon>
        <taxon>Lacipirellula</taxon>
    </lineage>
</organism>
<evidence type="ECO:0008006" key="3">
    <source>
        <dbReference type="Google" id="ProtNLM"/>
    </source>
</evidence>
<evidence type="ECO:0000313" key="2">
    <source>
        <dbReference type="Proteomes" id="UP000317909"/>
    </source>
</evidence>
<dbReference type="Proteomes" id="UP000317909">
    <property type="component" value="Chromosome"/>
</dbReference>